<feature type="region of interest" description="Disordered" evidence="1">
    <location>
        <begin position="20"/>
        <end position="50"/>
    </location>
</feature>
<evidence type="ECO:0000256" key="1">
    <source>
        <dbReference type="SAM" id="MobiDB-lite"/>
    </source>
</evidence>
<dbReference type="AlphaFoldDB" id="A0A0K0GFB6"/>
<dbReference type="EMBL" id="CP000967">
    <property type="protein sequence ID" value="ACD56862.1"/>
    <property type="molecule type" value="Genomic_DNA"/>
</dbReference>
<protein>
    <submittedName>
        <fullName evidence="2">Putative transposase</fullName>
    </submittedName>
</protein>
<dbReference type="HOGENOM" id="CLU_3124184_0_0_6"/>
<sequence>MEKLFSQMLQHMINRSLEAEMQAHVGHAPHGRSGGNVRNGKSRKTVQSAS</sequence>
<proteinExistence type="predicted"/>
<gene>
    <name evidence="2" type="ordered locus">PXO_03665</name>
</gene>
<accession>A0A0K0GFB6</accession>
<reference evidence="2 3" key="1">
    <citation type="journal article" date="2008" name="BMC Genomics">
        <title>Genome sequence and rapid evolution of the rice pathogen Xanthomonas oryzae pv. oryzae PXO99A.</title>
        <authorList>
            <person name="Salzberg S.L."/>
            <person name="Sommer D.D."/>
            <person name="Schatz M.C."/>
            <person name="Phillippy A.M."/>
            <person name="Rabinowicz P.D."/>
            <person name="Tsuge S."/>
            <person name="Furutani A."/>
            <person name="Ochiai H."/>
            <person name="Delcher A.L."/>
            <person name="Kelley D."/>
            <person name="Madupu R."/>
            <person name="Puiu D."/>
            <person name="Radune D."/>
            <person name="Shumway M."/>
            <person name="Trapnell C."/>
            <person name="Aparna G."/>
            <person name="Jha G."/>
            <person name="Pandey A."/>
            <person name="Patil P.B."/>
            <person name="Ishihara H."/>
            <person name="Meyer D.F."/>
            <person name="Szurek B."/>
            <person name="Verdier V."/>
            <person name="Koebnik R."/>
            <person name="Dow J.M."/>
            <person name="Ryan R.P."/>
            <person name="Hirata H."/>
            <person name="Tsuyumu S."/>
            <person name="Won Lee S."/>
            <person name="Seo Y.S."/>
            <person name="Sriariyanum M."/>
            <person name="Ronald P.C."/>
            <person name="Sonti R.V."/>
            <person name="Van Sluys M.A."/>
            <person name="Leach J.E."/>
            <person name="White F.F."/>
            <person name="Bogdanove A.J."/>
        </authorList>
    </citation>
    <scope>NUCLEOTIDE SEQUENCE [LARGE SCALE GENOMIC DNA]</scope>
    <source>
        <strain evidence="2 3">PXO99A</strain>
    </source>
</reference>
<dbReference type="Proteomes" id="UP000001740">
    <property type="component" value="Chromosome"/>
</dbReference>
<dbReference type="KEGG" id="xop:PXO_03665"/>
<evidence type="ECO:0000313" key="2">
    <source>
        <dbReference type="EMBL" id="ACD56862.1"/>
    </source>
</evidence>
<organism evidence="2 3">
    <name type="scientific">Xanthomonas oryzae pv. oryzae (strain PXO99A)</name>
    <dbReference type="NCBI Taxonomy" id="360094"/>
    <lineage>
        <taxon>Bacteria</taxon>
        <taxon>Pseudomonadati</taxon>
        <taxon>Pseudomonadota</taxon>
        <taxon>Gammaproteobacteria</taxon>
        <taxon>Lysobacterales</taxon>
        <taxon>Lysobacteraceae</taxon>
        <taxon>Xanthomonas</taxon>
    </lineage>
</organism>
<evidence type="ECO:0000313" key="3">
    <source>
        <dbReference type="Proteomes" id="UP000001740"/>
    </source>
</evidence>
<name>A0A0K0GFB6_XANOP</name>